<keyword evidence="13" id="KW-1185">Reference proteome</keyword>
<evidence type="ECO:0000256" key="4">
    <source>
        <dbReference type="ARBA" id="ARBA00022676"/>
    </source>
</evidence>
<feature type="transmembrane region" description="Helical" evidence="10">
    <location>
        <begin position="324"/>
        <end position="342"/>
    </location>
</feature>
<evidence type="ECO:0000256" key="9">
    <source>
        <dbReference type="ARBA" id="ARBA00023136"/>
    </source>
</evidence>
<dbReference type="GO" id="GO:0006487">
    <property type="term" value="P:protein N-linked glycosylation"/>
    <property type="evidence" value="ECO:0007669"/>
    <property type="project" value="TreeGrafter"/>
</dbReference>
<comment type="pathway">
    <text evidence="2">Protein modification; protein glycosylation.</text>
</comment>
<sequence length="613" mass="68473">MAGPNSSSSDPTPRTKARPPPPPFYLPLNVTLYLCLVVNILAALFAPIQDCDEVFNFWEPSHYLQHGYGLQTWEYSPVYSIRSWLYVSLHAVVGKLASPFISTKSAEFYVIRIFLALFCAACQTRLYSAICRALNPRIGLIFLMVSIFSPGMFHAATSFLPSSFTMYTSMLGLAAFLDYKNGPKTAQGIMWFGLGAVVGWPFAGALILPLIVEEVVICFFAGSLGSLFYMIFDGALRCLAIVGLEMAVDYAFFRKFALVPWNIVAYNVFGGQGKGPEIFGTEPWTFYIRNLLLNFNIWFALALLSGPLLVIQALFRSHTTSVQAVLRSITLTAPFYMWFGIFTSQPHKEERFMYPAYPFIALNAALAFHIILSYLGSSNPKEVIGRLPAKLKLAAVLSVVLVAFNAGMLRILGIVTAYNAPLNVFSPLQEVDVTHAGASVCFGKEWYRFPSSYFLPHDMRAKFIRSEFNGLLPGEFPDAPSALGRLEGASQIPSGMNDLNEEDPDKYVSAYRISLPLRICGQANLMKQVDISQCSFLVDSYFPSRQATKLEPHYVLDESQWEHISCASFLDASQTSLLGRLIWVPDLPFIPDQFQRKWGQYCLLQRQTDTTNV</sequence>
<evidence type="ECO:0000256" key="5">
    <source>
        <dbReference type="ARBA" id="ARBA00022679"/>
    </source>
</evidence>
<dbReference type="GO" id="GO:0000026">
    <property type="term" value="F:alpha-1,2-mannosyltransferase activity"/>
    <property type="evidence" value="ECO:0007669"/>
    <property type="project" value="TreeGrafter"/>
</dbReference>
<accession>A0A9W9VYR1</accession>
<keyword evidence="6 10" id="KW-0812">Transmembrane</keyword>
<evidence type="ECO:0000256" key="8">
    <source>
        <dbReference type="ARBA" id="ARBA00022989"/>
    </source>
</evidence>
<evidence type="ECO:0000256" key="3">
    <source>
        <dbReference type="ARBA" id="ARBA00007063"/>
    </source>
</evidence>
<dbReference type="EMBL" id="JAPZBU010000008">
    <property type="protein sequence ID" value="KAJ5391873.1"/>
    <property type="molecule type" value="Genomic_DNA"/>
</dbReference>
<dbReference type="Proteomes" id="UP001147747">
    <property type="component" value="Unassembled WGS sequence"/>
</dbReference>
<dbReference type="Pfam" id="PF03901">
    <property type="entry name" value="Glyco_transf_22"/>
    <property type="match status" value="1"/>
</dbReference>
<evidence type="ECO:0000256" key="6">
    <source>
        <dbReference type="ARBA" id="ARBA00022692"/>
    </source>
</evidence>
<keyword evidence="5" id="KW-0808">Transferase</keyword>
<gene>
    <name evidence="12" type="ORF">N7509_007363</name>
</gene>
<feature type="transmembrane region" description="Helical" evidence="10">
    <location>
        <begin position="354"/>
        <end position="372"/>
    </location>
</feature>
<feature type="compositionally biased region" description="Polar residues" evidence="11">
    <location>
        <begin position="1"/>
        <end position="10"/>
    </location>
</feature>
<feature type="transmembrane region" description="Helical" evidence="10">
    <location>
        <begin position="295"/>
        <end position="315"/>
    </location>
</feature>
<evidence type="ECO:0000256" key="1">
    <source>
        <dbReference type="ARBA" id="ARBA00004477"/>
    </source>
</evidence>
<dbReference type="PANTHER" id="PTHR22760">
    <property type="entry name" value="GLYCOSYLTRANSFERASE"/>
    <property type="match status" value="1"/>
</dbReference>
<feature type="region of interest" description="Disordered" evidence="11">
    <location>
        <begin position="1"/>
        <end position="20"/>
    </location>
</feature>
<dbReference type="OrthoDB" id="497541at2759"/>
<name>A0A9W9VYR1_9EURO</name>
<dbReference type="EC" id="2.4.1.-" evidence="10"/>
<evidence type="ECO:0000256" key="10">
    <source>
        <dbReference type="RuleBase" id="RU363075"/>
    </source>
</evidence>
<proteinExistence type="inferred from homology"/>
<feature type="transmembrane region" description="Helical" evidence="10">
    <location>
        <begin position="134"/>
        <end position="153"/>
    </location>
</feature>
<feature type="transmembrane region" description="Helical" evidence="10">
    <location>
        <begin position="24"/>
        <end position="46"/>
    </location>
</feature>
<feature type="transmembrane region" description="Helical" evidence="10">
    <location>
        <begin position="108"/>
        <end position="127"/>
    </location>
</feature>
<dbReference type="AlphaFoldDB" id="A0A9W9VYR1"/>
<keyword evidence="7 10" id="KW-0256">Endoplasmic reticulum</keyword>
<reference evidence="12" key="1">
    <citation type="submission" date="2022-12" db="EMBL/GenBank/DDBJ databases">
        <authorList>
            <person name="Petersen C."/>
        </authorList>
    </citation>
    <scope>NUCLEOTIDE SEQUENCE</scope>
    <source>
        <strain evidence="12">IBT 29677</strain>
    </source>
</reference>
<evidence type="ECO:0000256" key="2">
    <source>
        <dbReference type="ARBA" id="ARBA00004922"/>
    </source>
</evidence>
<feature type="transmembrane region" description="Helical" evidence="10">
    <location>
        <begin position="189"/>
        <end position="212"/>
    </location>
</feature>
<comment type="similarity">
    <text evidence="3 10">Belongs to the glycosyltransferase 22 family.</text>
</comment>
<dbReference type="InterPro" id="IPR005599">
    <property type="entry name" value="GPI_mannosylTrfase"/>
</dbReference>
<keyword evidence="9 10" id="KW-0472">Membrane</keyword>
<organism evidence="12 13">
    <name type="scientific">Penicillium cosmopolitanum</name>
    <dbReference type="NCBI Taxonomy" id="1131564"/>
    <lineage>
        <taxon>Eukaryota</taxon>
        <taxon>Fungi</taxon>
        <taxon>Dikarya</taxon>
        <taxon>Ascomycota</taxon>
        <taxon>Pezizomycotina</taxon>
        <taxon>Eurotiomycetes</taxon>
        <taxon>Eurotiomycetidae</taxon>
        <taxon>Eurotiales</taxon>
        <taxon>Aspergillaceae</taxon>
        <taxon>Penicillium</taxon>
    </lineage>
</organism>
<protein>
    <recommendedName>
        <fullName evidence="10">Mannosyltransferase</fullName>
        <ecNumber evidence="10">2.4.1.-</ecNumber>
    </recommendedName>
</protein>
<dbReference type="GeneID" id="81370980"/>
<keyword evidence="4 10" id="KW-0328">Glycosyltransferase</keyword>
<comment type="subcellular location">
    <subcellularLocation>
        <location evidence="1 10">Endoplasmic reticulum membrane</location>
        <topology evidence="1 10">Multi-pass membrane protein</topology>
    </subcellularLocation>
</comment>
<evidence type="ECO:0000313" key="13">
    <source>
        <dbReference type="Proteomes" id="UP001147747"/>
    </source>
</evidence>
<evidence type="ECO:0000256" key="11">
    <source>
        <dbReference type="SAM" id="MobiDB-lite"/>
    </source>
</evidence>
<dbReference type="PANTHER" id="PTHR22760:SF2">
    <property type="entry name" value="ALPHA-1,2-MANNOSYLTRANSFERASE ALG9"/>
    <property type="match status" value="1"/>
</dbReference>
<evidence type="ECO:0000313" key="12">
    <source>
        <dbReference type="EMBL" id="KAJ5391873.1"/>
    </source>
</evidence>
<dbReference type="GO" id="GO:0005789">
    <property type="term" value="C:endoplasmic reticulum membrane"/>
    <property type="evidence" value="ECO:0007669"/>
    <property type="project" value="UniProtKB-SubCell"/>
</dbReference>
<feature type="transmembrane region" description="Helical" evidence="10">
    <location>
        <begin position="393"/>
        <end position="418"/>
    </location>
</feature>
<keyword evidence="8 10" id="KW-1133">Transmembrane helix</keyword>
<reference evidence="12" key="2">
    <citation type="journal article" date="2023" name="IMA Fungus">
        <title>Comparative genomic study of the Penicillium genus elucidates a diverse pangenome and 15 lateral gene transfer events.</title>
        <authorList>
            <person name="Petersen C."/>
            <person name="Sorensen T."/>
            <person name="Nielsen M.R."/>
            <person name="Sondergaard T.E."/>
            <person name="Sorensen J.L."/>
            <person name="Fitzpatrick D.A."/>
            <person name="Frisvad J.C."/>
            <person name="Nielsen K.L."/>
        </authorList>
    </citation>
    <scope>NUCLEOTIDE SEQUENCE</scope>
    <source>
        <strain evidence="12">IBT 29677</strain>
    </source>
</reference>
<comment type="caution">
    <text evidence="12">The sequence shown here is derived from an EMBL/GenBank/DDBJ whole genome shotgun (WGS) entry which is preliminary data.</text>
</comment>
<dbReference type="RefSeq" id="XP_056487551.1">
    <property type="nucleotide sequence ID" value="XM_056632000.1"/>
</dbReference>
<evidence type="ECO:0000256" key="7">
    <source>
        <dbReference type="ARBA" id="ARBA00022824"/>
    </source>
</evidence>